<protein>
    <submittedName>
        <fullName evidence="1">Uncharacterized protein</fullName>
    </submittedName>
</protein>
<comment type="caution">
    <text evidence="1">The sequence shown here is derived from an EMBL/GenBank/DDBJ whole genome shotgun (WGS) entry which is preliminary data.</text>
</comment>
<name>A0A4Y2JL32_ARAVE</name>
<evidence type="ECO:0000313" key="1">
    <source>
        <dbReference type="EMBL" id="GBM90637.1"/>
    </source>
</evidence>
<dbReference type="EMBL" id="BGPR01003640">
    <property type="protein sequence ID" value="GBM90637.1"/>
    <property type="molecule type" value="Genomic_DNA"/>
</dbReference>
<gene>
    <name evidence="1" type="ORF">AVEN_213557_1</name>
</gene>
<sequence length="102" mass="11599">MIGEDLQKFSGSRVMRTIAIEVHASDLSTDQAIFLQLKLPSTYQPNTPRSVILYRSQLRHLPFRHTCCHHTPFFRQLALPVAEPIPTSGEVHGPQATNWARH</sequence>
<keyword evidence="2" id="KW-1185">Reference proteome</keyword>
<organism evidence="1 2">
    <name type="scientific">Araneus ventricosus</name>
    <name type="common">Orbweaver spider</name>
    <name type="synonym">Epeira ventricosa</name>
    <dbReference type="NCBI Taxonomy" id="182803"/>
    <lineage>
        <taxon>Eukaryota</taxon>
        <taxon>Metazoa</taxon>
        <taxon>Ecdysozoa</taxon>
        <taxon>Arthropoda</taxon>
        <taxon>Chelicerata</taxon>
        <taxon>Arachnida</taxon>
        <taxon>Araneae</taxon>
        <taxon>Araneomorphae</taxon>
        <taxon>Entelegynae</taxon>
        <taxon>Araneoidea</taxon>
        <taxon>Araneidae</taxon>
        <taxon>Araneus</taxon>
    </lineage>
</organism>
<reference evidence="1 2" key="1">
    <citation type="journal article" date="2019" name="Sci. Rep.">
        <title>Orb-weaving spider Araneus ventricosus genome elucidates the spidroin gene catalogue.</title>
        <authorList>
            <person name="Kono N."/>
            <person name="Nakamura H."/>
            <person name="Ohtoshi R."/>
            <person name="Moran D.A.P."/>
            <person name="Shinohara A."/>
            <person name="Yoshida Y."/>
            <person name="Fujiwara M."/>
            <person name="Mori M."/>
            <person name="Tomita M."/>
            <person name="Arakawa K."/>
        </authorList>
    </citation>
    <scope>NUCLEOTIDE SEQUENCE [LARGE SCALE GENOMIC DNA]</scope>
</reference>
<accession>A0A4Y2JL32</accession>
<dbReference type="Proteomes" id="UP000499080">
    <property type="component" value="Unassembled WGS sequence"/>
</dbReference>
<dbReference type="AlphaFoldDB" id="A0A4Y2JL32"/>
<proteinExistence type="predicted"/>
<evidence type="ECO:0000313" key="2">
    <source>
        <dbReference type="Proteomes" id="UP000499080"/>
    </source>
</evidence>